<evidence type="ECO:0000313" key="2">
    <source>
        <dbReference type="EMBL" id="PVH39574.1"/>
    </source>
</evidence>
<feature type="region of interest" description="Disordered" evidence="1">
    <location>
        <begin position="1"/>
        <end position="23"/>
    </location>
</feature>
<evidence type="ECO:0000256" key="1">
    <source>
        <dbReference type="SAM" id="MobiDB-lite"/>
    </source>
</evidence>
<proteinExistence type="predicted"/>
<reference evidence="2" key="1">
    <citation type="submission" date="2018-04" db="EMBL/GenBank/DDBJ databases">
        <title>WGS assembly of Panicum hallii.</title>
        <authorList>
            <person name="Lovell J."/>
            <person name="Jenkins J."/>
            <person name="Lowry D."/>
            <person name="Mamidi S."/>
            <person name="Sreedasyam A."/>
            <person name="Weng X."/>
            <person name="Barry K."/>
            <person name="Bonette J."/>
            <person name="Campitelli B."/>
            <person name="Daum C."/>
            <person name="Gordon S."/>
            <person name="Gould B."/>
            <person name="Lipzen A."/>
            <person name="Macqueen A."/>
            <person name="Palacio-Mejia J."/>
            <person name="Plott C."/>
            <person name="Shakirov E."/>
            <person name="Shu S."/>
            <person name="Yoshinaga Y."/>
            <person name="Zane M."/>
            <person name="Rokhsar D."/>
            <person name="Grimwood J."/>
            <person name="Schmutz J."/>
            <person name="Juenger T."/>
        </authorList>
    </citation>
    <scope>NUCLEOTIDE SEQUENCE [LARGE SCALE GENOMIC DNA]</scope>
    <source>
        <strain evidence="2">FIL2</strain>
    </source>
</reference>
<feature type="region of interest" description="Disordered" evidence="1">
    <location>
        <begin position="142"/>
        <end position="168"/>
    </location>
</feature>
<dbReference type="Gramene" id="PVH39574">
    <property type="protein sequence ID" value="PVH39574"/>
    <property type="gene ID" value="PAHAL_5G538200"/>
</dbReference>
<feature type="compositionally biased region" description="Pro residues" evidence="1">
    <location>
        <begin position="89"/>
        <end position="100"/>
    </location>
</feature>
<organism evidence="2">
    <name type="scientific">Panicum hallii</name>
    <dbReference type="NCBI Taxonomy" id="206008"/>
    <lineage>
        <taxon>Eukaryota</taxon>
        <taxon>Viridiplantae</taxon>
        <taxon>Streptophyta</taxon>
        <taxon>Embryophyta</taxon>
        <taxon>Tracheophyta</taxon>
        <taxon>Spermatophyta</taxon>
        <taxon>Magnoliopsida</taxon>
        <taxon>Liliopsida</taxon>
        <taxon>Poales</taxon>
        <taxon>Poaceae</taxon>
        <taxon>PACMAD clade</taxon>
        <taxon>Panicoideae</taxon>
        <taxon>Panicodae</taxon>
        <taxon>Paniceae</taxon>
        <taxon>Panicinae</taxon>
        <taxon>Panicum</taxon>
        <taxon>Panicum sect. Panicum</taxon>
    </lineage>
</organism>
<feature type="compositionally biased region" description="Basic residues" evidence="1">
    <location>
        <begin position="119"/>
        <end position="128"/>
    </location>
</feature>
<sequence>MASSAARNDPMERPPADPIKCPSAACRDRVPALLHAAAATRNQYDRPDALLPQKIPAPTRCRHVHLRRRRAISSVLRPESAVWRIVGAAPPPEAPSPPSSRPRRTFSDSVTSVEPPPSHSRRSHRPRLRRAAAFLPRRPYAVPCAPTAAPSPTAAAPPKEAAALPTRRKWKLRWRAAPPPNSHCQV</sequence>
<gene>
    <name evidence="2" type="ORF">PAHAL_5G538200</name>
</gene>
<name>A0A2T8IPG5_9POAL</name>
<feature type="region of interest" description="Disordered" evidence="1">
    <location>
        <begin position="83"/>
        <end position="128"/>
    </location>
</feature>
<protein>
    <submittedName>
        <fullName evidence="2">Uncharacterized protein</fullName>
    </submittedName>
</protein>
<feature type="compositionally biased region" description="Low complexity" evidence="1">
    <location>
        <begin position="142"/>
        <end position="165"/>
    </location>
</feature>
<dbReference type="AlphaFoldDB" id="A0A2T8IPG5"/>
<accession>A0A2T8IPG5</accession>
<dbReference type="Proteomes" id="UP000243499">
    <property type="component" value="Chromosome 5"/>
</dbReference>
<dbReference type="EMBL" id="CM008050">
    <property type="protein sequence ID" value="PVH39574.1"/>
    <property type="molecule type" value="Genomic_DNA"/>
</dbReference>